<accession>D2B1H2</accession>
<dbReference type="InterPro" id="IPR002201">
    <property type="entry name" value="Glyco_trans_9"/>
</dbReference>
<dbReference type="SUPFAM" id="SSF53756">
    <property type="entry name" value="UDP-Glycosyltransferase/glycogen phosphorylase"/>
    <property type="match status" value="2"/>
</dbReference>
<reference evidence="4 5" key="1">
    <citation type="journal article" date="2010" name="Stand. Genomic Sci.">
        <title>Complete genome sequence of Streptosporangium roseum type strain (NI 9100).</title>
        <authorList>
            <person name="Nolan M."/>
            <person name="Sikorski J."/>
            <person name="Jando M."/>
            <person name="Lucas S."/>
            <person name="Lapidus A."/>
            <person name="Glavina Del Rio T."/>
            <person name="Chen F."/>
            <person name="Tice H."/>
            <person name="Pitluck S."/>
            <person name="Cheng J.F."/>
            <person name="Chertkov O."/>
            <person name="Sims D."/>
            <person name="Meincke L."/>
            <person name="Brettin T."/>
            <person name="Han C."/>
            <person name="Detter J.C."/>
            <person name="Bruce D."/>
            <person name="Goodwin L."/>
            <person name="Land M."/>
            <person name="Hauser L."/>
            <person name="Chang Y.J."/>
            <person name="Jeffries C.D."/>
            <person name="Ivanova N."/>
            <person name="Mavromatis K."/>
            <person name="Mikhailova N."/>
            <person name="Chen A."/>
            <person name="Palaniappan K."/>
            <person name="Chain P."/>
            <person name="Rohde M."/>
            <person name="Goker M."/>
            <person name="Bristow J."/>
            <person name="Eisen J.A."/>
            <person name="Markowitz V."/>
            <person name="Hugenholtz P."/>
            <person name="Kyrpides N.C."/>
            <person name="Klenk H.P."/>
        </authorList>
    </citation>
    <scope>NUCLEOTIDE SEQUENCE [LARGE SCALE GENOMIC DNA]</scope>
    <source>
        <strain evidence="5">ATCC 12428 / DSM 43021 / JCM 3005 / NI 9100</strain>
    </source>
</reference>
<organism evidence="4 5">
    <name type="scientific">Streptosporangium roseum (strain ATCC 12428 / DSM 43021 / JCM 3005 / KCTC 9067 / NCIMB 10171 / NRRL 2505 / NI 9100)</name>
    <dbReference type="NCBI Taxonomy" id="479432"/>
    <lineage>
        <taxon>Bacteria</taxon>
        <taxon>Bacillati</taxon>
        <taxon>Actinomycetota</taxon>
        <taxon>Actinomycetes</taxon>
        <taxon>Streptosporangiales</taxon>
        <taxon>Streptosporangiaceae</taxon>
        <taxon>Streptosporangium</taxon>
    </lineage>
</organism>
<dbReference type="STRING" id="479432.Sros_2461"/>
<evidence type="ECO:0000256" key="1">
    <source>
        <dbReference type="ARBA" id="ARBA00022676"/>
    </source>
</evidence>
<evidence type="ECO:0000256" key="3">
    <source>
        <dbReference type="SAM" id="MobiDB-lite"/>
    </source>
</evidence>
<dbReference type="CDD" id="cd03789">
    <property type="entry name" value="GT9_LPS_heptosyltransferase"/>
    <property type="match status" value="1"/>
</dbReference>
<dbReference type="EMBL" id="CP001814">
    <property type="protein sequence ID" value="ACZ85437.1"/>
    <property type="molecule type" value="Genomic_DNA"/>
</dbReference>
<dbReference type="GO" id="GO:0005829">
    <property type="term" value="C:cytosol"/>
    <property type="evidence" value="ECO:0007669"/>
    <property type="project" value="TreeGrafter"/>
</dbReference>
<dbReference type="PANTHER" id="PTHR30160">
    <property type="entry name" value="TETRAACYLDISACCHARIDE 4'-KINASE-RELATED"/>
    <property type="match status" value="1"/>
</dbReference>
<dbReference type="OrthoDB" id="9807356at2"/>
<sequence length="410" mass="41727">MVVLRGLGLGDLLTAVPALRALRRAHPGHRIVLAAPASLAALVPLIGAVDELLDVSGPGPVPLGAAPDLAVNLHGRGPQSLAALRRTGPGRLITHAHPDFPEVRGPSWRGDAHEVRRWCDLLGWYGIAADPGDLELEVPPGWVTPLVARSWATGPAPEPASSWEPAPVAVDSGAAGSEPGSVSSREPEPVAVDSGAPGPGPEVSPSGWPVPATGPAPCGSPSEMSVPVEGRAPAGRGAARRGPRVPRSGRPASVILHPGAAAPARRWPPERFALVAVALRQAGHEVVITGNAGERALAEQVASLACLPEACVLAGRTGLRDLVALVARARLVVCGDTGVAHLASALATPSVVLFGPVSPALWGPPHGPHVALWAGRSGDPHGDLPDEGLLEIGVLEVLDAAVNLLEVGVR</sequence>
<keyword evidence="2" id="KW-0808">Transferase</keyword>
<dbReference type="CAZy" id="GT9">
    <property type="family name" value="Glycosyltransferase Family 9"/>
</dbReference>
<dbReference type="KEGG" id="sro:Sros_2461"/>
<dbReference type="Gene3D" id="3.40.50.2000">
    <property type="entry name" value="Glycogen Phosphorylase B"/>
    <property type="match status" value="2"/>
</dbReference>
<evidence type="ECO:0000256" key="2">
    <source>
        <dbReference type="ARBA" id="ARBA00022679"/>
    </source>
</evidence>
<evidence type="ECO:0000313" key="4">
    <source>
        <dbReference type="EMBL" id="ACZ85437.1"/>
    </source>
</evidence>
<gene>
    <name evidence="4" type="ordered locus">Sros_2461</name>
</gene>
<dbReference type="AlphaFoldDB" id="D2B1H2"/>
<feature type="region of interest" description="Disordered" evidence="3">
    <location>
        <begin position="153"/>
        <end position="254"/>
    </location>
</feature>
<dbReference type="Proteomes" id="UP000002029">
    <property type="component" value="Chromosome"/>
</dbReference>
<dbReference type="InterPro" id="IPR051199">
    <property type="entry name" value="LPS_LOS_Heptosyltrfase"/>
</dbReference>
<evidence type="ECO:0000313" key="5">
    <source>
        <dbReference type="Proteomes" id="UP000002029"/>
    </source>
</evidence>
<dbReference type="HOGENOM" id="CLU_038371_0_1_11"/>
<name>D2B1H2_STRRD</name>
<feature type="compositionally biased region" description="Low complexity" evidence="3">
    <location>
        <begin position="245"/>
        <end position="254"/>
    </location>
</feature>
<protein>
    <submittedName>
        <fullName evidence="4">ADP-heptose:LPS heptosyltransferase-like protein</fullName>
    </submittedName>
</protein>
<dbReference type="Pfam" id="PF01075">
    <property type="entry name" value="Glyco_transf_9"/>
    <property type="match status" value="1"/>
</dbReference>
<keyword evidence="5" id="KW-1185">Reference proteome</keyword>
<keyword evidence="1" id="KW-0328">Glycosyltransferase</keyword>
<dbReference type="GO" id="GO:0008713">
    <property type="term" value="F:ADP-heptose-lipopolysaccharide heptosyltransferase activity"/>
    <property type="evidence" value="ECO:0007669"/>
    <property type="project" value="TreeGrafter"/>
</dbReference>
<dbReference type="PANTHER" id="PTHR30160:SF1">
    <property type="entry name" value="LIPOPOLYSACCHARIDE 1,2-N-ACETYLGLUCOSAMINETRANSFERASE-RELATED"/>
    <property type="match status" value="1"/>
</dbReference>
<feature type="compositionally biased region" description="Low complexity" evidence="3">
    <location>
        <begin position="159"/>
        <end position="170"/>
    </location>
</feature>
<proteinExistence type="predicted"/>
<dbReference type="GO" id="GO:0009244">
    <property type="term" value="P:lipopolysaccharide core region biosynthetic process"/>
    <property type="evidence" value="ECO:0007669"/>
    <property type="project" value="TreeGrafter"/>
</dbReference>
<dbReference type="eggNOG" id="COG0859">
    <property type="taxonomic scope" value="Bacteria"/>
</dbReference>